<reference evidence="1 2" key="1">
    <citation type="journal article" date="2021" name="Front. Microbiol.">
        <title>Comprehensive Comparative Genomics and Phenotyping of Methylobacterium Species.</title>
        <authorList>
            <person name="Alessa O."/>
            <person name="Ogura Y."/>
            <person name="Fujitani Y."/>
            <person name="Takami H."/>
            <person name="Hayashi T."/>
            <person name="Sahin N."/>
            <person name="Tani A."/>
        </authorList>
    </citation>
    <scope>NUCLEOTIDE SEQUENCE [LARGE SCALE GENOMIC DNA]</scope>
    <source>
        <strain evidence="1 2">DSM 23679</strain>
    </source>
</reference>
<dbReference type="Proteomes" id="UP001055117">
    <property type="component" value="Unassembled WGS sequence"/>
</dbReference>
<keyword evidence="2" id="KW-1185">Reference proteome</keyword>
<evidence type="ECO:0000313" key="1">
    <source>
        <dbReference type="EMBL" id="GJD46804.1"/>
    </source>
</evidence>
<sequence length="86" mass="9325">MLEIYTLPDVRLYAISNILGAALETILTSEEIPAELGGRLTGLISVARAEAIRLSDELDPTAVTILPRTRLTSLEGNVVAFPRQAY</sequence>
<dbReference type="EMBL" id="BPQG01000095">
    <property type="protein sequence ID" value="GJD46804.1"/>
    <property type="molecule type" value="Genomic_DNA"/>
</dbReference>
<protein>
    <submittedName>
        <fullName evidence="1">Uncharacterized protein</fullName>
    </submittedName>
</protein>
<evidence type="ECO:0000313" key="2">
    <source>
        <dbReference type="Proteomes" id="UP001055117"/>
    </source>
</evidence>
<name>A0ABQ4QPY8_9HYPH</name>
<proteinExistence type="predicted"/>
<organism evidence="1 2">
    <name type="scientific">Methylobacterium cerastii</name>
    <dbReference type="NCBI Taxonomy" id="932741"/>
    <lineage>
        <taxon>Bacteria</taxon>
        <taxon>Pseudomonadati</taxon>
        <taxon>Pseudomonadota</taxon>
        <taxon>Alphaproteobacteria</taxon>
        <taxon>Hyphomicrobiales</taxon>
        <taxon>Methylobacteriaceae</taxon>
        <taxon>Methylobacterium</taxon>
    </lineage>
</organism>
<accession>A0ABQ4QPY8</accession>
<comment type="caution">
    <text evidence="1">The sequence shown here is derived from an EMBL/GenBank/DDBJ whole genome shotgun (WGS) entry which is preliminary data.</text>
</comment>
<gene>
    <name evidence="1" type="ORF">AFCDBAGC_4688</name>
</gene>
<dbReference type="RefSeq" id="WP_238273097.1">
    <property type="nucleotide sequence ID" value="NZ_BPQG01000095.1"/>
</dbReference>